<keyword evidence="1" id="KW-0175">Coiled coil</keyword>
<evidence type="ECO:0000256" key="1">
    <source>
        <dbReference type="SAM" id="Coils"/>
    </source>
</evidence>
<feature type="coiled-coil region" evidence="1">
    <location>
        <begin position="469"/>
        <end position="503"/>
    </location>
</feature>
<dbReference type="EMBL" id="JQ237893">
    <property type="protein sequence ID" value="AEY70784.1"/>
    <property type="molecule type" value="Genomic_DNA"/>
</dbReference>
<protein>
    <submittedName>
        <fullName evidence="2">Uncharacterized protein</fullName>
    </submittedName>
</protein>
<accession>M1EWB5</accession>
<reference evidence="2" key="1">
    <citation type="submission" date="2011-12" db="EMBL/GenBank/DDBJ databases">
        <title>Comparative chloroplast genomics between Euglena taxa (Euglenophyta).</title>
        <authorList>
            <person name="Bennett M.S."/>
            <person name="Triemer R.E."/>
        </authorList>
    </citation>
    <scope>NUCLEOTIDE SEQUENCE</scope>
    <source>
        <strain evidence="2">NJ001</strain>
    </source>
</reference>
<dbReference type="GO" id="GO:0003676">
    <property type="term" value="F:nucleic acid binding"/>
    <property type="evidence" value="ECO:0007669"/>
    <property type="project" value="InterPro"/>
</dbReference>
<organism evidence="2">
    <name type="scientific">Euglena viridis</name>
    <name type="common">Cercaria viridis</name>
    <dbReference type="NCBI Taxonomy" id="3040"/>
    <lineage>
        <taxon>Eukaryota</taxon>
        <taxon>Discoba</taxon>
        <taxon>Euglenozoa</taxon>
        <taxon>Euglenida</taxon>
        <taxon>Spirocuta</taxon>
        <taxon>Euglenophyceae</taxon>
        <taxon>Euglenales</taxon>
        <taxon>Euglenaceae</taxon>
        <taxon>Euglena</taxon>
    </lineage>
</organism>
<geneLocation type="chloroplast" evidence="2"/>
<name>M1EWB5_EUGVI</name>
<keyword evidence="2" id="KW-0150">Chloroplast</keyword>
<dbReference type="AlphaFoldDB" id="M1EWB5"/>
<sequence>MIAFQINVSVRIRRGCRNDNKLKQNLNDNEYINENIKIKRKIVRRDRCLINLHDLIFIKILMKKFRCLQIGTVISKAQNFAEIILLLDPPFMFNKNNLTNVEKLNHVRFIAARIFSMSGGTIEDRISKFKILDQINTTKMIEAFLISIETRLENECFSKFNVWNNKNTVDYVNGKYLTAFSNQVYFFDTIELNEKFELTMLTEASARVVVKMLITKNPPNSKELINMFREYFTPELKARCRIVHGDRTGSNMSNEVREYFTKENILLSHCTRKNKNQVAESVNKIIKVLIEKRNFEGCSEEITFSKLPHELKVVMVQHVIEVFNTMETSKYSPALLGYSREFIYAAKEIISRLRPDIINKSLVIGNSKSEKGEFISTWTRLVVRTYIVCLDQLYLDSIYGVKMPLINIQDLLDLQDICLEGSVEKLEIAEVKQNKMEESIKKILKICLSLKEHGLSKELIKYKLKTTLIEKIKKAKTKAEKEIAKYELNIIELIEKNDSEQIKNDIENIKEFKDLKLDNKEKIQSFNKHNILKRSLIKSMKALEDCAIMSEDFDVIMDVVDEMRDPYTRAKYRWAHIILKITGVEMGALMVINIQQIDNLHNKGTMFIRTRVCRTKPDYITLAFPYVPEMDQFLAYGEEDYIFLKKCQAENSDKLFKIDKNNPDPNIRERSEIWGYVSRSGFVTGLNEQIEKARQRMVPPKLYLTTKSYKKGVAISAIKNAGLIEANQLLGHVNMSSTESYFKKDLIEPKRLEYILSATHSLIGRKRGIYRLRKIKKNKLNLNILDDIFKTFVVKR</sequence>
<keyword evidence="2" id="KW-0934">Plastid</keyword>
<proteinExistence type="predicted"/>
<dbReference type="GeneID" id="14697932"/>
<dbReference type="Gene3D" id="3.30.420.10">
    <property type="entry name" value="Ribonuclease H-like superfamily/Ribonuclease H"/>
    <property type="match status" value="1"/>
</dbReference>
<dbReference type="InterPro" id="IPR036397">
    <property type="entry name" value="RNaseH_sf"/>
</dbReference>
<evidence type="ECO:0000313" key="2">
    <source>
        <dbReference type="EMBL" id="AEY70784.1"/>
    </source>
</evidence>
<dbReference type="RefSeq" id="YP_007517011.1">
    <property type="nucleotide sequence ID" value="NC_020460.2"/>
</dbReference>